<dbReference type="Proteomes" id="UP000272400">
    <property type="component" value="Unassembled WGS sequence"/>
</dbReference>
<dbReference type="SUPFAM" id="SSF48452">
    <property type="entry name" value="TPR-like"/>
    <property type="match status" value="1"/>
</dbReference>
<evidence type="ECO:0000256" key="5">
    <source>
        <dbReference type="PROSITE-ProRule" id="PRU01091"/>
    </source>
</evidence>
<evidence type="ECO:0000313" key="7">
    <source>
        <dbReference type="EMBL" id="ROO85461.1"/>
    </source>
</evidence>
<evidence type="ECO:0000256" key="3">
    <source>
        <dbReference type="ARBA" id="ARBA00023125"/>
    </source>
</evidence>
<dbReference type="PANTHER" id="PTHR35807:SF1">
    <property type="entry name" value="TRANSCRIPTIONAL REGULATOR REDD"/>
    <property type="match status" value="1"/>
</dbReference>
<dbReference type="GO" id="GO:0000160">
    <property type="term" value="P:phosphorelay signal transduction system"/>
    <property type="evidence" value="ECO:0007669"/>
    <property type="project" value="InterPro"/>
</dbReference>
<dbReference type="Pfam" id="PF03704">
    <property type="entry name" value="BTAD"/>
    <property type="match status" value="1"/>
</dbReference>
<dbReference type="PANTHER" id="PTHR35807">
    <property type="entry name" value="TRANSCRIPTIONAL REGULATOR REDD-RELATED"/>
    <property type="match status" value="1"/>
</dbReference>
<dbReference type="GO" id="GO:0006355">
    <property type="term" value="P:regulation of DNA-templated transcription"/>
    <property type="evidence" value="ECO:0007669"/>
    <property type="project" value="InterPro"/>
</dbReference>
<dbReference type="CDD" id="cd00383">
    <property type="entry name" value="trans_reg_C"/>
    <property type="match status" value="1"/>
</dbReference>
<keyword evidence="4" id="KW-0804">Transcription</keyword>
<dbReference type="RefSeq" id="WP_170201411.1">
    <property type="nucleotide sequence ID" value="NZ_RJKE01000001.1"/>
</dbReference>
<accession>A0A3N1CVZ7</accession>
<sequence length="1066" mass="114831">MTPVPFRVLGPLEVADAAGTPVKLGGGRRTLLALLLSEPGRVVSMDRIAEALWHGSPPPSAHGAVLAHVSHLRRALDPGRAGPSRIVTRAPGYVLTAEPAELDALRFADLLGEGEAKLADGDAAGALRRLGEALGLWRGGPFAGIEADPELAVRVAELEEQRLRAVELRTEALLRLDRTAEAAAEAETLVRERPLRERSWELLMRARYRDGRQADALTAYQECRDLLDAELGLEPGPALRDLQFAVLRRDPALDAVPAPAMPEPESRLVGRERELAAIADAVAGAARGSGRMVLLEGEAGIGKTSVAEAGAARARGVRVVWARTVEDLGAPALWLWEQVLADLGLPARPALTADGDGTADPAVARFRLLEGVVRALLAAVRERPLLLVLEDLQWADAGSLQVLRLLAARLGTAACSVVATSREGDAADPSALDAARTALGRERAVRRMSLRPFSLAEVEEFLGEDREHADVLRERTGGNPFFLTEMVRLLSGRDAAAEDGPVPSTVRDVVEHRFQRLPVATRRVLRLAALAGADLDPRVLGHAVSGEVTEALEPALRAGLLQHDPDDWSWRFAHDIARDALASALSPVHRAELHGLLADAVAAVYGGVPQHAEELARHRFHAARGGASEAAYLACTEAADLARRRLAPDQAARHRERALAALPPGDDRRFAALIALTEEQRLSGDLQIAFATLDEALAEAGGDRERAARAAGVLGWVTLWNWRPFGVVDHAMADRLRDLLTDEHGPRRRAELLGTLAVELYYGPERVDGRAEALAAEAVGLARGLGDPELLGRVLNNHVMAAWTPEADDRRLASLDESLALAGKGLPRATEVVARMHRLTLHLRHGRAAEFRADLEVCAALAPTLGVTEIEVQTDYQRACFAALQGDWETAEEIGAQAFRTHRRTSMWGALFAHRMQRVALAYARGREADLASLADELAEAAVRDEHAVLRPTAVRLLTDLGEHTHARTLLRRWGLDRLPDAHDWHSDFQLAELAATAAALGVPDPAAAYRALLPFAGRLVVAGSALACRGSFHRILADLADRLDEPEAAARHRAAPPPPFPAFTP</sequence>
<name>A0A3N1CVZ7_9ACTN</name>
<dbReference type="CDD" id="cd15831">
    <property type="entry name" value="BTAD"/>
    <property type="match status" value="1"/>
</dbReference>
<feature type="domain" description="OmpR/PhoB-type" evidence="6">
    <location>
        <begin position="1"/>
        <end position="97"/>
    </location>
</feature>
<dbReference type="Gene3D" id="1.10.10.10">
    <property type="entry name" value="Winged helix-like DNA-binding domain superfamily/Winged helix DNA-binding domain"/>
    <property type="match status" value="1"/>
</dbReference>
<evidence type="ECO:0000256" key="1">
    <source>
        <dbReference type="ARBA" id="ARBA00005820"/>
    </source>
</evidence>
<dbReference type="InterPro" id="IPR027417">
    <property type="entry name" value="P-loop_NTPase"/>
</dbReference>
<keyword evidence="8" id="KW-1185">Reference proteome</keyword>
<dbReference type="SUPFAM" id="SSF46894">
    <property type="entry name" value="C-terminal effector domain of the bipartite response regulators"/>
    <property type="match status" value="1"/>
</dbReference>
<dbReference type="InterPro" id="IPR016032">
    <property type="entry name" value="Sig_transdc_resp-reg_C-effctor"/>
</dbReference>
<dbReference type="SUPFAM" id="SSF52540">
    <property type="entry name" value="P-loop containing nucleoside triphosphate hydrolases"/>
    <property type="match status" value="1"/>
</dbReference>
<dbReference type="EMBL" id="RJKE01000001">
    <property type="protein sequence ID" value="ROO85461.1"/>
    <property type="molecule type" value="Genomic_DNA"/>
</dbReference>
<dbReference type="InterPro" id="IPR001867">
    <property type="entry name" value="OmpR/PhoB-type_DNA-bd"/>
</dbReference>
<dbReference type="InterPro" id="IPR011990">
    <property type="entry name" value="TPR-like_helical_dom_sf"/>
</dbReference>
<evidence type="ECO:0000256" key="4">
    <source>
        <dbReference type="ARBA" id="ARBA00023163"/>
    </source>
</evidence>
<reference evidence="7 8" key="1">
    <citation type="submission" date="2018-11" db="EMBL/GenBank/DDBJ databases">
        <title>Sequencing the genomes of 1000 actinobacteria strains.</title>
        <authorList>
            <person name="Klenk H.-P."/>
        </authorList>
    </citation>
    <scope>NUCLEOTIDE SEQUENCE [LARGE SCALE GENOMIC DNA]</scope>
    <source>
        <strain evidence="7 8">DSM 44254</strain>
    </source>
</reference>
<dbReference type="InterPro" id="IPR036388">
    <property type="entry name" value="WH-like_DNA-bd_sf"/>
</dbReference>
<protein>
    <submittedName>
        <fullName evidence="7">Transcriptional regulator</fullName>
    </submittedName>
</protein>
<keyword evidence="2" id="KW-0805">Transcription regulation</keyword>
<dbReference type="AlphaFoldDB" id="A0A3N1CVZ7"/>
<dbReference type="InterPro" id="IPR005158">
    <property type="entry name" value="BTAD"/>
</dbReference>
<dbReference type="Pfam" id="PF00486">
    <property type="entry name" value="Trans_reg_C"/>
    <property type="match status" value="1"/>
</dbReference>
<evidence type="ECO:0000259" key="6">
    <source>
        <dbReference type="PROSITE" id="PS51755"/>
    </source>
</evidence>
<gene>
    <name evidence="7" type="ORF">EDD29_3005</name>
</gene>
<dbReference type="GO" id="GO:0003677">
    <property type="term" value="F:DNA binding"/>
    <property type="evidence" value="ECO:0007669"/>
    <property type="project" value="UniProtKB-UniRule"/>
</dbReference>
<proteinExistence type="inferred from homology"/>
<evidence type="ECO:0000313" key="8">
    <source>
        <dbReference type="Proteomes" id="UP000272400"/>
    </source>
</evidence>
<evidence type="ECO:0000256" key="2">
    <source>
        <dbReference type="ARBA" id="ARBA00023015"/>
    </source>
</evidence>
<dbReference type="InterPro" id="IPR051677">
    <property type="entry name" value="AfsR-DnrI-RedD_regulator"/>
</dbReference>
<dbReference type="Pfam" id="PF13191">
    <property type="entry name" value="AAA_16"/>
    <property type="match status" value="1"/>
</dbReference>
<organism evidence="7 8">
    <name type="scientific">Actinocorallia herbida</name>
    <dbReference type="NCBI Taxonomy" id="58109"/>
    <lineage>
        <taxon>Bacteria</taxon>
        <taxon>Bacillati</taxon>
        <taxon>Actinomycetota</taxon>
        <taxon>Actinomycetes</taxon>
        <taxon>Streptosporangiales</taxon>
        <taxon>Thermomonosporaceae</taxon>
        <taxon>Actinocorallia</taxon>
    </lineage>
</organism>
<comment type="similarity">
    <text evidence="1">Belongs to the AfsR/DnrI/RedD regulatory family.</text>
</comment>
<dbReference type="SMART" id="SM00862">
    <property type="entry name" value="Trans_reg_C"/>
    <property type="match status" value="1"/>
</dbReference>
<comment type="caution">
    <text evidence="7">The sequence shown here is derived from an EMBL/GenBank/DDBJ whole genome shotgun (WGS) entry which is preliminary data.</text>
</comment>
<dbReference type="InterPro" id="IPR041664">
    <property type="entry name" value="AAA_16"/>
</dbReference>
<dbReference type="SMART" id="SM01043">
    <property type="entry name" value="BTAD"/>
    <property type="match status" value="1"/>
</dbReference>
<keyword evidence="3 5" id="KW-0238">DNA-binding</keyword>
<dbReference type="PROSITE" id="PS51755">
    <property type="entry name" value="OMPR_PHOB"/>
    <property type="match status" value="1"/>
</dbReference>
<feature type="DNA-binding region" description="OmpR/PhoB-type" evidence="5">
    <location>
        <begin position="1"/>
        <end position="97"/>
    </location>
</feature>
<dbReference type="Gene3D" id="1.25.40.10">
    <property type="entry name" value="Tetratricopeptide repeat domain"/>
    <property type="match status" value="1"/>
</dbReference>